<dbReference type="HOGENOM" id="CLU_1592103_0_0_10"/>
<dbReference type="STRING" id="1094466.KQS_06395"/>
<keyword evidence="2" id="KW-1185">Reference proteome</keyword>
<name>H8XPG5_FLAIG</name>
<organism evidence="1 2">
    <name type="scientific">Flavobacterium indicum (strain DSM 17447 / CIP 109464 / GPTSA100-9)</name>
    <dbReference type="NCBI Taxonomy" id="1094466"/>
    <lineage>
        <taxon>Bacteria</taxon>
        <taxon>Pseudomonadati</taxon>
        <taxon>Bacteroidota</taxon>
        <taxon>Flavobacteriia</taxon>
        <taxon>Flavobacteriales</taxon>
        <taxon>Flavobacteriaceae</taxon>
        <taxon>Flavobacterium</taxon>
    </lineage>
</organism>
<dbReference type="KEGG" id="fin:KQS_06395"/>
<gene>
    <name evidence="1" type="ordered locus">KQS_06395</name>
</gene>
<dbReference type="OrthoDB" id="680635at2"/>
<reference evidence="2" key="2">
    <citation type="submission" date="2012-03" db="EMBL/GenBank/DDBJ databases">
        <title>Complete genome sequence of Flavobacterium indicum GPTSA100-9T, isolated from warm spring water.</title>
        <authorList>
            <person name="Barbier P."/>
            <person name="Houel A."/>
            <person name="Loux V."/>
            <person name="Poulain J."/>
            <person name="Bernardet J.-F."/>
            <person name="Touchon M."/>
            <person name="Duchaud E."/>
        </authorList>
    </citation>
    <scope>NUCLEOTIDE SEQUENCE [LARGE SCALE GENOMIC DNA]</scope>
    <source>
        <strain evidence="2">DSM 17447 / CIP 109464 / GPTSA100-9</strain>
    </source>
</reference>
<protein>
    <submittedName>
        <fullName evidence="1">Uncharacterized protein</fullName>
    </submittedName>
</protein>
<evidence type="ECO:0000313" key="2">
    <source>
        <dbReference type="Proteomes" id="UP000007599"/>
    </source>
</evidence>
<sequence>MSKKITLLFLILVLLSSVIGIHVIQLYKVHKSKIDFIENNPNIKVQFEVNKIDFSKFVWLKKNKEFKYKGNLYDITKIIETKNGKKYICINDSYEKKIEQLFYKLHKEKKENKKKLNTYGYYLPILITNQDIIIFKRKKTKIRSLNSQLSTIYLDIPYSPPKNNLLS</sequence>
<reference evidence="1 2" key="1">
    <citation type="journal article" date="2012" name="J. Bacteriol.">
        <title>Complete Genome Sequence of Flavobacterium indicum GPSTA100-9T, Isolated from Warm Spring Water.</title>
        <authorList>
            <person name="Barbier P."/>
            <person name="Houel A."/>
            <person name="Loux V."/>
            <person name="Poulain J."/>
            <person name="Bernardet J.F."/>
            <person name="Touchon M."/>
            <person name="Duchaud E."/>
        </authorList>
    </citation>
    <scope>NUCLEOTIDE SEQUENCE [LARGE SCALE GENOMIC DNA]</scope>
    <source>
        <strain evidence="2">DSM 17447 / CIP 109464 / GPTSA100-9</strain>
    </source>
</reference>
<proteinExistence type="predicted"/>
<dbReference type="PATRIC" id="fig|1094466.5.peg.1256"/>
<evidence type="ECO:0000313" key="1">
    <source>
        <dbReference type="EMBL" id="CCG53239.1"/>
    </source>
</evidence>
<accession>H8XPG5</accession>
<dbReference type="RefSeq" id="WP_014388365.1">
    <property type="nucleotide sequence ID" value="NC_017025.1"/>
</dbReference>
<dbReference type="EMBL" id="HE774682">
    <property type="protein sequence ID" value="CCG53239.1"/>
    <property type="molecule type" value="Genomic_DNA"/>
</dbReference>
<dbReference type="Proteomes" id="UP000007599">
    <property type="component" value="Chromosome I"/>
</dbReference>
<dbReference type="AlphaFoldDB" id="H8XPG5"/>